<proteinExistence type="predicted"/>
<keyword evidence="2" id="KW-1185">Reference proteome</keyword>
<gene>
    <name evidence="1" type="ORF">POPTR_006G153200</name>
</gene>
<evidence type="ECO:0000313" key="1">
    <source>
        <dbReference type="EMBL" id="PNT31870.1"/>
    </source>
</evidence>
<reference evidence="1 2" key="1">
    <citation type="journal article" date="2006" name="Science">
        <title>The genome of black cottonwood, Populus trichocarpa (Torr. &amp; Gray).</title>
        <authorList>
            <person name="Tuskan G.A."/>
            <person name="Difazio S."/>
            <person name="Jansson S."/>
            <person name="Bohlmann J."/>
            <person name="Grigoriev I."/>
            <person name="Hellsten U."/>
            <person name="Putnam N."/>
            <person name="Ralph S."/>
            <person name="Rombauts S."/>
            <person name="Salamov A."/>
            <person name="Schein J."/>
            <person name="Sterck L."/>
            <person name="Aerts A."/>
            <person name="Bhalerao R.R."/>
            <person name="Bhalerao R.P."/>
            <person name="Blaudez D."/>
            <person name="Boerjan W."/>
            <person name="Brun A."/>
            <person name="Brunner A."/>
            <person name="Busov V."/>
            <person name="Campbell M."/>
            <person name="Carlson J."/>
            <person name="Chalot M."/>
            <person name="Chapman J."/>
            <person name="Chen G.L."/>
            <person name="Cooper D."/>
            <person name="Coutinho P.M."/>
            <person name="Couturier J."/>
            <person name="Covert S."/>
            <person name="Cronk Q."/>
            <person name="Cunningham R."/>
            <person name="Davis J."/>
            <person name="Degroeve S."/>
            <person name="Dejardin A."/>
            <person name="Depamphilis C."/>
            <person name="Detter J."/>
            <person name="Dirks B."/>
            <person name="Dubchak I."/>
            <person name="Duplessis S."/>
            <person name="Ehlting J."/>
            <person name="Ellis B."/>
            <person name="Gendler K."/>
            <person name="Goodstein D."/>
            <person name="Gribskov M."/>
            <person name="Grimwood J."/>
            <person name="Groover A."/>
            <person name="Gunter L."/>
            <person name="Hamberger B."/>
            <person name="Heinze B."/>
            <person name="Helariutta Y."/>
            <person name="Henrissat B."/>
            <person name="Holligan D."/>
            <person name="Holt R."/>
            <person name="Huang W."/>
            <person name="Islam-Faridi N."/>
            <person name="Jones S."/>
            <person name="Jones-Rhoades M."/>
            <person name="Jorgensen R."/>
            <person name="Joshi C."/>
            <person name="Kangasjarvi J."/>
            <person name="Karlsson J."/>
            <person name="Kelleher C."/>
            <person name="Kirkpatrick R."/>
            <person name="Kirst M."/>
            <person name="Kohler A."/>
            <person name="Kalluri U."/>
            <person name="Larimer F."/>
            <person name="Leebens-Mack J."/>
            <person name="Leple J.C."/>
            <person name="Locascio P."/>
            <person name="Lou Y."/>
            <person name="Lucas S."/>
            <person name="Martin F."/>
            <person name="Montanini B."/>
            <person name="Napoli C."/>
            <person name="Nelson D.R."/>
            <person name="Nelson C."/>
            <person name="Nieminen K."/>
            <person name="Nilsson O."/>
            <person name="Pereda V."/>
            <person name="Peter G."/>
            <person name="Philippe R."/>
            <person name="Pilate G."/>
            <person name="Poliakov A."/>
            <person name="Razumovskaya J."/>
            <person name="Richardson P."/>
            <person name="Rinaldi C."/>
            <person name="Ritland K."/>
            <person name="Rouze P."/>
            <person name="Ryaboy D."/>
            <person name="Schmutz J."/>
            <person name="Schrader J."/>
            <person name="Segerman B."/>
            <person name="Shin H."/>
            <person name="Siddiqui A."/>
            <person name="Sterky F."/>
            <person name="Terry A."/>
            <person name="Tsai C.J."/>
            <person name="Uberbacher E."/>
            <person name="Unneberg P."/>
            <person name="Vahala J."/>
            <person name="Wall K."/>
            <person name="Wessler S."/>
            <person name="Yang G."/>
            <person name="Yin T."/>
            <person name="Douglas C."/>
            <person name="Marra M."/>
            <person name="Sandberg G."/>
            <person name="Van de Peer Y."/>
            <person name="Rokhsar D."/>
        </authorList>
    </citation>
    <scope>NUCLEOTIDE SEQUENCE [LARGE SCALE GENOMIC DNA]</scope>
    <source>
        <strain evidence="2">cv. Nisqually</strain>
    </source>
</reference>
<accession>U5G7S6</accession>
<dbReference type="HOGENOM" id="CLU_2780585_0_0_1"/>
<name>U5G7S6_POPTR</name>
<dbReference type="EMBL" id="CM009295">
    <property type="protein sequence ID" value="PNT31870.1"/>
    <property type="molecule type" value="Genomic_DNA"/>
</dbReference>
<protein>
    <submittedName>
        <fullName evidence="1">Uncharacterized protein</fullName>
    </submittedName>
</protein>
<dbReference type="InParanoid" id="U5G7S6"/>
<dbReference type="AlphaFoldDB" id="U5G7S6"/>
<sequence>MQDIKSRTFYLNSMSNENGGMGASNLWLHQFSCSYIAKTYTKKLQSRREFSSNLKAQWCLWRKLVASYD</sequence>
<evidence type="ECO:0000313" key="2">
    <source>
        <dbReference type="Proteomes" id="UP000006729"/>
    </source>
</evidence>
<organism evidence="1 2">
    <name type="scientific">Populus trichocarpa</name>
    <name type="common">Western balsam poplar</name>
    <name type="synonym">Populus balsamifera subsp. trichocarpa</name>
    <dbReference type="NCBI Taxonomy" id="3694"/>
    <lineage>
        <taxon>Eukaryota</taxon>
        <taxon>Viridiplantae</taxon>
        <taxon>Streptophyta</taxon>
        <taxon>Embryophyta</taxon>
        <taxon>Tracheophyta</taxon>
        <taxon>Spermatophyta</taxon>
        <taxon>Magnoliopsida</taxon>
        <taxon>eudicotyledons</taxon>
        <taxon>Gunneridae</taxon>
        <taxon>Pentapetalae</taxon>
        <taxon>rosids</taxon>
        <taxon>fabids</taxon>
        <taxon>Malpighiales</taxon>
        <taxon>Salicaceae</taxon>
        <taxon>Saliceae</taxon>
        <taxon>Populus</taxon>
    </lineage>
</organism>
<dbReference type="Proteomes" id="UP000006729">
    <property type="component" value="Chromosome 6"/>
</dbReference>